<organism evidence="1 2">
    <name type="scientific">Pseudomonas viciae</name>
    <dbReference type="NCBI Taxonomy" id="2505979"/>
    <lineage>
        <taxon>Bacteria</taxon>
        <taxon>Pseudomonadati</taxon>
        <taxon>Pseudomonadota</taxon>
        <taxon>Gammaproteobacteria</taxon>
        <taxon>Pseudomonadales</taxon>
        <taxon>Pseudomonadaceae</taxon>
        <taxon>Pseudomonas</taxon>
    </lineage>
</organism>
<evidence type="ECO:0000313" key="2">
    <source>
        <dbReference type="Proteomes" id="UP001227386"/>
    </source>
</evidence>
<evidence type="ECO:0008006" key="3">
    <source>
        <dbReference type="Google" id="ProtNLM"/>
    </source>
</evidence>
<accession>A0ABY8PME1</accession>
<dbReference type="Proteomes" id="UP001227386">
    <property type="component" value="Plasmid unnamed"/>
</dbReference>
<evidence type="ECO:0000313" key="1">
    <source>
        <dbReference type="EMBL" id="WGO96414.1"/>
    </source>
</evidence>
<protein>
    <recommendedName>
        <fullName evidence="3">Integrase</fullName>
    </recommendedName>
</protein>
<reference evidence="1 2" key="1">
    <citation type="journal article" date="2012" name="Appl. Soil Ecol.">
        <title>Isolation and characterization of new plant growth-promoting bacterial endophytes.</title>
        <authorList>
            <person name="Rashid S."/>
            <person name="Charles T.C."/>
            <person name="Glick B.R."/>
        </authorList>
    </citation>
    <scope>NUCLEOTIDE SEQUENCE [LARGE SCALE GENOMIC DNA]</scope>
    <source>
        <strain evidence="1 2">YsS1</strain>
        <plasmid evidence="1 2">unnamed</plasmid>
    </source>
</reference>
<dbReference type="RefSeq" id="WP_280944997.1">
    <property type="nucleotide sequence ID" value="NZ_CP123772.1"/>
</dbReference>
<gene>
    <name evidence="1" type="ORF">QCD61_28365</name>
</gene>
<proteinExistence type="predicted"/>
<keyword evidence="2" id="KW-1185">Reference proteome</keyword>
<keyword evidence="1" id="KW-0614">Plasmid</keyword>
<name>A0ABY8PME1_9PSED</name>
<geneLocation type="plasmid" evidence="1 2">
    <name>unnamed</name>
</geneLocation>
<sequence length="41" mass="4787">MNKPTVANYLKLARKYKAMGLPVQRLNAIKDALFWRHVSRS</sequence>
<dbReference type="EMBL" id="CP123772">
    <property type="protein sequence ID" value="WGO96414.1"/>
    <property type="molecule type" value="Genomic_DNA"/>
</dbReference>